<comment type="caution">
    <text evidence="2">The sequence shown here is derived from an EMBL/GenBank/DDBJ whole genome shotgun (WGS) entry which is preliminary data.</text>
</comment>
<gene>
    <name evidence="2" type="ORF">J2W36_004427</name>
</gene>
<dbReference type="Pfam" id="PF13751">
    <property type="entry name" value="DDE_Tnp_1_6"/>
    <property type="match status" value="1"/>
</dbReference>
<dbReference type="Proteomes" id="UP001226867">
    <property type="component" value="Unassembled WGS sequence"/>
</dbReference>
<sequence length="106" mass="11967">MPTRGYDAAEFIEALHRMKVTPHVAQNKSGRRSAVADEIAQSQGYAISQRKRKLIEHGFGWAKFDGPIRQVMVRGIQKVDQLFVLTMAAYNLVRMRTLAEVRPLAA</sequence>
<organism evidence="2 3">
    <name type="scientific">Variovorax ginsengisoli</name>
    <dbReference type="NCBI Taxonomy" id="363844"/>
    <lineage>
        <taxon>Bacteria</taxon>
        <taxon>Pseudomonadati</taxon>
        <taxon>Pseudomonadota</taxon>
        <taxon>Betaproteobacteria</taxon>
        <taxon>Burkholderiales</taxon>
        <taxon>Comamonadaceae</taxon>
        <taxon>Variovorax</taxon>
    </lineage>
</organism>
<proteinExistence type="predicted"/>
<dbReference type="PANTHER" id="PTHR35604">
    <property type="entry name" value="TRANSPOSASE INSH FOR INSERTION SEQUENCE ELEMENT IS5A-RELATED"/>
    <property type="match status" value="1"/>
</dbReference>
<evidence type="ECO:0000313" key="2">
    <source>
        <dbReference type="EMBL" id="MDP9902151.1"/>
    </source>
</evidence>
<evidence type="ECO:0000313" key="3">
    <source>
        <dbReference type="Proteomes" id="UP001226867"/>
    </source>
</evidence>
<accession>A0ABT9SCS4</accession>
<feature type="domain" description="Transposase DDE" evidence="1">
    <location>
        <begin position="28"/>
        <end position="95"/>
    </location>
</feature>
<name>A0ABT9SCS4_9BURK</name>
<dbReference type="EMBL" id="JAUSRO010000016">
    <property type="protein sequence ID" value="MDP9902151.1"/>
    <property type="molecule type" value="Genomic_DNA"/>
</dbReference>
<dbReference type="InterPro" id="IPR025668">
    <property type="entry name" value="Tnp_DDE_dom"/>
</dbReference>
<reference evidence="2 3" key="1">
    <citation type="submission" date="2023-07" db="EMBL/GenBank/DDBJ databases">
        <title>Sorghum-associated microbial communities from plants grown in Nebraska, USA.</title>
        <authorList>
            <person name="Schachtman D."/>
        </authorList>
    </citation>
    <scope>NUCLEOTIDE SEQUENCE [LARGE SCALE GENOMIC DNA]</scope>
    <source>
        <strain evidence="2 3">DS1607</strain>
    </source>
</reference>
<evidence type="ECO:0000259" key="1">
    <source>
        <dbReference type="Pfam" id="PF13751"/>
    </source>
</evidence>
<keyword evidence="3" id="KW-1185">Reference proteome</keyword>
<protein>
    <recommendedName>
        <fullName evidence="1">Transposase DDE domain-containing protein</fullName>
    </recommendedName>
</protein>
<dbReference type="PANTHER" id="PTHR35604:SF2">
    <property type="entry name" value="TRANSPOSASE INSH FOR INSERTION SEQUENCE ELEMENT IS5A-RELATED"/>
    <property type="match status" value="1"/>
</dbReference>